<gene>
    <name evidence="1" type="ORF">HY912_03130</name>
</gene>
<comment type="caution">
    <text evidence="1">The sequence shown here is derived from an EMBL/GenBank/DDBJ whole genome shotgun (WGS) entry which is preliminary data.</text>
</comment>
<name>A0A9D6UXY7_9BACT</name>
<sequence>MVHENVSFKNAQSQIRPRILSPPRDPAAPDALRFYGPERFWRLFYRRNSCNSRLSRRKSWSIQDFFERIAEVKLRSDADMGYDISVTPYPLGFDPTGWGILTDRVGRIFGATVSTEDSVELQYQSGRCRTIRDWRELVESRSFDEHDRVRSFYNRIRVVADKRISVAGTAGFGFWDALWMAFDFDSALEMLSKEPDFANMVFRHWKSFHIGVVSAMLDAGIKMIFFREHSRGFSQLRGLSARLDGFLKGHYSDISHLVHSRGGSLFLDCDADEMIETEYPAEWGFDGIGPLLFRDMDDLVSARRSLNQNLLLVGATLLPVWPGTLEKKELLGQNLILAVTNSSVPSLESKERGLHRSNISGFLRNFDFASWIRTGAWHS</sequence>
<proteinExistence type="predicted"/>
<evidence type="ECO:0008006" key="3">
    <source>
        <dbReference type="Google" id="ProtNLM"/>
    </source>
</evidence>
<dbReference type="Gene3D" id="3.20.20.210">
    <property type="match status" value="1"/>
</dbReference>
<dbReference type="SUPFAM" id="SSF51726">
    <property type="entry name" value="UROD/MetE-like"/>
    <property type="match status" value="1"/>
</dbReference>
<protein>
    <recommendedName>
        <fullName evidence="3">Uroporphyrinogen decarboxylase (URO-D) domain-containing protein</fullName>
    </recommendedName>
</protein>
<dbReference type="Proteomes" id="UP000807825">
    <property type="component" value="Unassembled WGS sequence"/>
</dbReference>
<evidence type="ECO:0000313" key="1">
    <source>
        <dbReference type="EMBL" id="MBI5248466.1"/>
    </source>
</evidence>
<accession>A0A9D6UXY7</accession>
<reference evidence="1" key="1">
    <citation type="submission" date="2020-07" db="EMBL/GenBank/DDBJ databases">
        <title>Huge and variable diversity of episymbiotic CPR bacteria and DPANN archaea in groundwater ecosystems.</title>
        <authorList>
            <person name="He C.Y."/>
            <person name="Keren R."/>
            <person name="Whittaker M."/>
            <person name="Farag I.F."/>
            <person name="Doudna J."/>
            <person name="Cate J.H.D."/>
            <person name="Banfield J.F."/>
        </authorList>
    </citation>
    <scope>NUCLEOTIDE SEQUENCE</scope>
    <source>
        <strain evidence="1">NC_groundwater_1664_Pr3_B-0.1um_52_9</strain>
    </source>
</reference>
<evidence type="ECO:0000313" key="2">
    <source>
        <dbReference type="Proteomes" id="UP000807825"/>
    </source>
</evidence>
<dbReference type="InterPro" id="IPR038071">
    <property type="entry name" value="UROD/MetE-like_sf"/>
</dbReference>
<dbReference type="AlphaFoldDB" id="A0A9D6UXY7"/>
<organism evidence="1 2">
    <name type="scientific">Desulfomonile tiedjei</name>
    <dbReference type="NCBI Taxonomy" id="2358"/>
    <lineage>
        <taxon>Bacteria</taxon>
        <taxon>Pseudomonadati</taxon>
        <taxon>Thermodesulfobacteriota</taxon>
        <taxon>Desulfomonilia</taxon>
        <taxon>Desulfomonilales</taxon>
        <taxon>Desulfomonilaceae</taxon>
        <taxon>Desulfomonile</taxon>
    </lineage>
</organism>
<dbReference type="EMBL" id="JACRDE010000094">
    <property type="protein sequence ID" value="MBI5248466.1"/>
    <property type="molecule type" value="Genomic_DNA"/>
</dbReference>